<reference evidence="1" key="1">
    <citation type="submission" date="2014-11" db="EMBL/GenBank/DDBJ databases">
        <authorList>
            <person name="Amaro Gonzalez C."/>
        </authorList>
    </citation>
    <scope>NUCLEOTIDE SEQUENCE</scope>
</reference>
<evidence type="ECO:0000313" key="1">
    <source>
        <dbReference type="EMBL" id="JAH08266.1"/>
    </source>
</evidence>
<sequence length="81" mass="9204">MFTSKCFFCLQVTGDKKVKYSYTINKNGNGNILRKCCITVVILRFFLFFFKPTLHHAQDLAVYSTGCTCAGVLCDVACWLF</sequence>
<reference evidence="1" key="2">
    <citation type="journal article" date="2015" name="Fish Shellfish Immunol.">
        <title>Early steps in the European eel (Anguilla anguilla)-Vibrio vulnificus interaction in the gills: Role of the RtxA13 toxin.</title>
        <authorList>
            <person name="Callol A."/>
            <person name="Pajuelo D."/>
            <person name="Ebbesson L."/>
            <person name="Teles M."/>
            <person name="MacKenzie S."/>
            <person name="Amaro C."/>
        </authorList>
    </citation>
    <scope>NUCLEOTIDE SEQUENCE</scope>
</reference>
<accession>A0A0E9PUI4</accession>
<dbReference type="AlphaFoldDB" id="A0A0E9PUI4"/>
<protein>
    <submittedName>
        <fullName evidence="1">Uncharacterized protein</fullName>
    </submittedName>
</protein>
<organism evidence="1">
    <name type="scientific">Anguilla anguilla</name>
    <name type="common">European freshwater eel</name>
    <name type="synonym">Muraena anguilla</name>
    <dbReference type="NCBI Taxonomy" id="7936"/>
    <lineage>
        <taxon>Eukaryota</taxon>
        <taxon>Metazoa</taxon>
        <taxon>Chordata</taxon>
        <taxon>Craniata</taxon>
        <taxon>Vertebrata</taxon>
        <taxon>Euteleostomi</taxon>
        <taxon>Actinopterygii</taxon>
        <taxon>Neopterygii</taxon>
        <taxon>Teleostei</taxon>
        <taxon>Anguilliformes</taxon>
        <taxon>Anguillidae</taxon>
        <taxon>Anguilla</taxon>
    </lineage>
</organism>
<name>A0A0E9PUI4_ANGAN</name>
<dbReference type="EMBL" id="GBXM01100311">
    <property type="protein sequence ID" value="JAH08266.1"/>
    <property type="molecule type" value="Transcribed_RNA"/>
</dbReference>
<proteinExistence type="predicted"/>